<keyword evidence="1 4" id="KW-0663">Pyridoxal phosphate</keyword>
<sequence length="370" mass="40893">MKIPLVDLRAQYHTLRPDIQEAVTEVIESMAFIGGPAVSQFERAFADYCQTSSAVGCSSGTTALHLAFMGLGIKPGDEVIVPSHTFIATAEMLPLLGAKVRFAEIDETTYNIDPNSVRELINERTRLVVAVHLYGQPADMDSLRAICDEHDIMLMEDAAQAHGALYKGRRVGGLATPAAFSFYPGKNLGAYGDAGIVTAASEEMATQMSNLANHGRRDKYLHNEEGFNYRMDTIQAAVLLVKLRHLDKWNEARRHWASRYTEKLAAVEEVITPRVSPDVEPVFHLYVIRVPRRDAVLAELHQAGIGAGIHYPVPLHLQPAYRHIGMQKGDLPITERVASEIISLPMFAELDEEKVDKVVEALKAAIQRTS</sequence>
<dbReference type="GO" id="GO:0008483">
    <property type="term" value="F:transaminase activity"/>
    <property type="evidence" value="ECO:0007669"/>
    <property type="project" value="UniProtKB-KW"/>
</dbReference>
<protein>
    <submittedName>
        <fullName evidence="6">DegT/DnrJ/EryC1/StrS family aminotransferase</fullName>
    </submittedName>
</protein>
<proteinExistence type="inferred from homology"/>
<accession>A0A948RT75</accession>
<dbReference type="InterPro" id="IPR015422">
    <property type="entry name" value="PyrdxlP-dep_Trfase_small"/>
</dbReference>
<dbReference type="InterPro" id="IPR015424">
    <property type="entry name" value="PyrdxlP-dep_Trfase"/>
</dbReference>
<comment type="similarity">
    <text evidence="2 5">Belongs to the DegT/DnrJ/EryC1 family.</text>
</comment>
<keyword evidence="6" id="KW-0032">Aminotransferase</keyword>
<dbReference type="InterPro" id="IPR015421">
    <property type="entry name" value="PyrdxlP-dep_Trfase_major"/>
</dbReference>
<dbReference type="PANTHER" id="PTHR30244:SF36">
    <property type="entry name" value="3-OXO-GLUCOSE-6-PHOSPHATE:GLUTAMATE AMINOTRANSFERASE"/>
    <property type="match status" value="1"/>
</dbReference>
<dbReference type="Pfam" id="PF01041">
    <property type="entry name" value="DegT_DnrJ_EryC1"/>
    <property type="match status" value="1"/>
</dbReference>
<dbReference type="AlphaFoldDB" id="A0A948RT75"/>
<dbReference type="InterPro" id="IPR000653">
    <property type="entry name" value="DegT/StrS_aminotransferase"/>
</dbReference>
<evidence type="ECO:0000256" key="4">
    <source>
        <dbReference type="PIRSR" id="PIRSR000390-2"/>
    </source>
</evidence>
<organism evidence="6 7">
    <name type="scientific">Eiseniibacteriota bacterium</name>
    <dbReference type="NCBI Taxonomy" id="2212470"/>
    <lineage>
        <taxon>Bacteria</taxon>
        <taxon>Candidatus Eiseniibacteriota</taxon>
    </lineage>
</organism>
<dbReference type="EMBL" id="JAHJDP010000012">
    <property type="protein sequence ID" value="MBU2689566.1"/>
    <property type="molecule type" value="Genomic_DNA"/>
</dbReference>
<evidence type="ECO:0000256" key="1">
    <source>
        <dbReference type="ARBA" id="ARBA00022898"/>
    </source>
</evidence>
<reference evidence="6" key="1">
    <citation type="submission" date="2021-05" db="EMBL/GenBank/DDBJ databases">
        <title>Energy efficiency and biological interactions define the core microbiome of deep oligotrophic groundwater.</title>
        <authorList>
            <person name="Mehrshad M."/>
            <person name="Lopez-Fernandez M."/>
            <person name="Bell E."/>
            <person name="Bernier-Latmani R."/>
            <person name="Bertilsson S."/>
            <person name="Dopson M."/>
        </authorList>
    </citation>
    <scope>NUCLEOTIDE SEQUENCE</scope>
    <source>
        <strain evidence="6">Modern_marine.mb.64</strain>
    </source>
</reference>
<feature type="modified residue" description="N6-(pyridoxal phosphate)lysine" evidence="4">
    <location>
        <position position="186"/>
    </location>
</feature>
<comment type="caution">
    <text evidence="6">The sequence shown here is derived from an EMBL/GenBank/DDBJ whole genome shotgun (WGS) entry which is preliminary data.</text>
</comment>
<feature type="active site" description="Proton acceptor" evidence="3">
    <location>
        <position position="186"/>
    </location>
</feature>
<dbReference type="GO" id="GO:0000271">
    <property type="term" value="P:polysaccharide biosynthetic process"/>
    <property type="evidence" value="ECO:0007669"/>
    <property type="project" value="TreeGrafter"/>
</dbReference>
<dbReference type="PIRSF" id="PIRSF000390">
    <property type="entry name" value="PLP_StrS"/>
    <property type="match status" value="1"/>
</dbReference>
<evidence type="ECO:0000313" key="6">
    <source>
        <dbReference type="EMBL" id="MBU2689566.1"/>
    </source>
</evidence>
<dbReference type="Gene3D" id="3.90.1150.10">
    <property type="entry name" value="Aspartate Aminotransferase, domain 1"/>
    <property type="match status" value="1"/>
</dbReference>
<evidence type="ECO:0000313" key="7">
    <source>
        <dbReference type="Proteomes" id="UP000777784"/>
    </source>
</evidence>
<name>A0A948RT75_UNCEI</name>
<dbReference type="Gene3D" id="3.40.640.10">
    <property type="entry name" value="Type I PLP-dependent aspartate aminotransferase-like (Major domain)"/>
    <property type="match status" value="1"/>
</dbReference>
<dbReference type="CDD" id="cd00616">
    <property type="entry name" value="AHBA_syn"/>
    <property type="match status" value="1"/>
</dbReference>
<dbReference type="PANTHER" id="PTHR30244">
    <property type="entry name" value="TRANSAMINASE"/>
    <property type="match status" value="1"/>
</dbReference>
<evidence type="ECO:0000256" key="3">
    <source>
        <dbReference type="PIRSR" id="PIRSR000390-1"/>
    </source>
</evidence>
<dbReference type="Proteomes" id="UP000777784">
    <property type="component" value="Unassembled WGS sequence"/>
</dbReference>
<dbReference type="SUPFAM" id="SSF53383">
    <property type="entry name" value="PLP-dependent transferases"/>
    <property type="match status" value="1"/>
</dbReference>
<gene>
    <name evidence="6" type="ORF">KJ970_01440</name>
</gene>
<dbReference type="GO" id="GO:0030170">
    <property type="term" value="F:pyridoxal phosphate binding"/>
    <property type="evidence" value="ECO:0007669"/>
    <property type="project" value="TreeGrafter"/>
</dbReference>
<evidence type="ECO:0000256" key="2">
    <source>
        <dbReference type="ARBA" id="ARBA00037999"/>
    </source>
</evidence>
<evidence type="ECO:0000256" key="5">
    <source>
        <dbReference type="RuleBase" id="RU004508"/>
    </source>
</evidence>
<keyword evidence="6" id="KW-0808">Transferase</keyword>